<evidence type="ECO:0000313" key="1">
    <source>
        <dbReference type="EMBL" id="OLU37426.1"/>
    </source>
</evidence>
<evidence type="ECO:0000313" key="2">
    <source>
        <dbReference type="Proteomes" id="UP000186341"/>
    </source>
</evidence>
<organism evidence="1 2">
    <name type="scientific">Ileibacterium valens</name>
    <dbReference type="NCBI Taxonomy" id="1862668"/>
    <lineage>
        <taxon>Bacteria</taxon>
        <taxon>Bacillati</taxon>
        <taxon>Bacillota</taxon>
        <taxon>Erysipelotrichia</taxon>
        <taxon>Erysipelotrichales</taxon>
        <taxon>Erysipelotrichaceae</taxon>
        <taxon>Ileibacterium</taxon>
    </lineage>
</organism>
<protein>
    <submittedName>
        <fullName evidence="1">Uncharacterized protein</fullName>
    </submittedName>
</protein>
<comment type="caution">
    <text evidence="1">The sequence shown here is derived from an EMBL/GenBank/DDBJ whole genome shotgun (WGS) entry which is preliminary data.</text>
</comment>
<accession>A0A1U7NDM0</accession>
<dbReference type="EMBL" id="MPJW01000202">
    <property type="protein sequence ID" value="OLU37426.1"/>
    <property type="molecule type" value="Genomic_DNA"/>
</dbReference>
<dbReference type="AlphaFoldDB" id="A0A1U7NDM0"/>
<proteinExistence type="predicted"/>
<name>A0A1U7NDM0_9FIRM</name>
<dbReference type="Proteomes" id="UP000186341">
    <property type="component" value="Unassembled WGS sequence"/>
</dbReference>
<gene>
    <name evidence="1" type="ORF">BO222_10765</name>
</gene>
<keyword evidence="2" id="KW-1185">Reference proteome</keyword>
<sequence length="60" mass="7005">MKYSQSAEKFADKESFGNELPINCLKCWKILKRIQRQHNLERQISVNVAKAEKMNSMAYG</sequence>
<reference evidence="1 2" key="1">
    <citation type="submission" date="2016-11" db="EMBL/GenBank/DDBJ databases">
        <title>Description of two novel members of the family Erysipelotrichaceae: Ileibacterium lipovorans gen. nov., sp. nov. and Dubosiella newyorkensis, gen. nov., sp. nov.</title>
        <authorList>
            <person name="Cox L.M."/>
            <person name="Sohn J."/>
            <person name="Tyrrell K.L."/>
            <person name="Citron D.M."/>
            <person name="Lawson P.A."/>
            <person name="Patel N.B."/>
            <person name="Iizumi T."/>
            <person name="Perez-Perez G.I."/>
            <person name="Goldstein E.J."/>
            <person name="Blaser M.J."/>
        </authorList>
    </citation>
    <scope>NUCLEOTIDE SEQUENCE [LARGE SCALE GENOMIC DNA]</scope>
    <source>
        <strain evidence="1 2">NYU-BL-A3</strain>
    </source>
</reference>